<dbReference type="AlphaFoldDB" id="A0A9P9FM43"/>
<accession>A0A9P9FM43</accession>
<feature type="compositionally biased region" description="Polar residues" evidence="1">
    <location>
        <begin position="439"/>
        <end position="452"/>
    </location>
</feature>
<feature type="compositionally biased region" description="Basic and acidic residues" evidence="1">
    <location>
        <begin position="419"/>
        <end position="432"/>
    </location>
</feature>
<name>A0A9P9FM43_9HYPO</name>
<keyword evidence="3" id="KW-1185">Reference proteome</keyword>
<organism evidence="2 3">
    <name type="scientific">Dactylonectria macrodidyma</name>
    <dbReference type="NCBI Taxonomy" id="307937"/>
    <lineage>
        <taxon>Eukaryota</taxon>
        <taxon>Fungi</taxon>
        <taxon>Dikarya</taxon>
        <taxon>Ascomycota</taxon>
        <taxon>Pezizomycotina</taxon>
        <taxon>Sordariomycetes</taxon>
        <taxon>Hypocreomycetidae</taxon>
        <taxon>Hypocreales</taxon>
        <taxon>Nectriaceae</taxon>
        <taxon>Dactylonectria</taxon>
    </lineage>
</organism>
<protein>
    <submittedName>
        <fullName evidence="2">Uncharacterized protein</fullName>
    </submittedName>
</protein>
<dbReference type="Proteomes" id="UP000738349">
    <property type="component" value="Unassembled WGS sequence"/>
</dbReference>
<feature type="region of interest" description="Disordered" evidence="1">
    <location>
        <begin position="419"/>
        <end position="467"/>
    </location>
</feature>
<gene>
    <name evidence="2" type="ORF">EDB81DRAFT_267240</name>
</gene>
<reference evidence="2" key="1">
    <citation type="journal article" date="2021" name="Nat. Commun.">
        <title>Genetic determinants of endophytism in the Arabidopsis root mycobiome.</title>
        <authorList>
            <person name="Mesny F."/>
            <person name="Miyauchi S."/>
            <person name="Thiergart T."/>
            <person name="Pickel B."/>
            <person name="Atanasova L."/>
            <person name="Karlsson M."/>
            <person name="Huettel B."/>
            <person name="Barry K.W."/>
            <person name="Haridas S."/>
            <person name="Chen C."/>
            <person name="Bauer D."/>
            <person name="Andreopoulos W."/>
            <person name="Pangilinan J."/>
            <person name="LaButti K."/>
            <person name="Riley R."/>
            <person name="Lipzen A."/>
            <person name="Clum A."/>
            <person name="Drula E."/>
            <person name="Henrissat B."/>
            <person name="Kohler A."/>
            <person name="Grigoriev I.V."/>
            <person name="Martin F.M."/>
            <person name="Hacquard S."/>
        </authorList>
    </citation>
    <scope>NUCLEOTIDE SEQUENCE</scope>
    <source>
        <strain evidence="2">MPI-CAGE-AT-0147</strain>
    </source>
</reference>
<feature type="region of interest" description="Disordered" evidence="1">
    <location>
        <begin position="296"/>
        <end position="333"/>
    </location>
</feature>
<proteinExistence type="predicted"/>
<feature type="compositionally biased region" description="Basic and acidic residues" evidence="1">
    <location>
        <begin position="453"/>
        <end position="467"/>
    </location>
</feature>
<evidence type="ECO:0000313" key="3">
    <source>
        <dbReference type="Proteomes" id="UP000738349"/>
    </source>
</evidence>
<feature type="region of interest" description="Disordered" evidence="1">
    <location>
        <begin position="90"/>
        <end position="110"/>
    </location>
</feature>
<dbReference type="EMBL" id="JAGMUV010000003">
    <property type="protein sequence ID" value="KAH7165910.1"/>
    <property type="molecule type" value="Genomic_DNA"/>
</dbReference>
<evidence type="ECO:0000313" key="2">
    <source>
        <dbReference type="EMBL" id="KAH7165910.1"/>
    </source>
</evidence>
<comment type="caution">
    <text evidence="2">The sequence shown here is derived from an EMBL/GenBank/DDBJ whole genome shotgun (WGS) entry which is preliminary data.</text>
</comment>
<evidence type="ECO:0000256" key="1">
    <source>
        <dbReference type="SAM" id="MobiDB-lite"/>
    </source>
</evidence>
<dbReference type="OrthoDB" id="5244495at2759"/>
<sequence length="467" mass="52466">MGGKVWTEKEEQVFWEAIIPLSANAADPLQQSLGWDECAELMQERMGDQARRQYTSTMLYEHHYQSIKLGNKPAKARGFITEHLRQLDWYKDENNRGRPCPPTPPQESNQENEDLLAMILAKDPAAKQFVRNKPLARSRGQTLQAQPNPVPDGRLVQNHAAATSERYELPSTRIYRAIAARGMDIAPPSNVTIPTPTRPIPVALGPQHGYGYPQAGYQDYIDPALTSDATTRGSVFPSDYVPGLSTSASSSSTIGSAMSGSTSVTRHYRAIAPAPPRYGAERAMATPIEYVQQDMGQRQPKRHLSVENDAEISPPKRPTLSTVSGSHPTIDPRIQHVPYSAIDDRLPPTTHWQRMGFRDEPRPARTPEVSVPVADRRPLRPLLPAGNIWERATVNTNGTPETVDSFHADGQYGRIRYRGEPDDLRQEPEAPWHIRYGYDSQTTEEAMDSNNTHSERGRYERERYRED</sequence>